<dbReference type="Ensembl" id="ENSPTXT00000025094.1">
    <property type="protein sequence ID" value="ENSPTXP00000024343.1"/>
    <property type="gene ID" value="ENSPTXG00000016923.1"/>
</dbReference>
<dbReference type="PANTHER" id="PTHR23200:SF48">
    <property type="entry name" value="METALLO-BETA-LACTAMASE DOMAIN-CONTAINING PROTEIN 1"/>
    <property type="match status" value="1"/>
</dbReference>
<dbReference type="Ensembl" id="ENSPTXT00000025047.1">
    <property type="protein sequence ID" value="ENSPTXP00000024298.1"/>
    <property type="gene ID" value="ENSPTXG00000016886.1"/>
</dbReference>
<organism evidence="9 10">
    <name type="scientific">Pseudonaja textilis</name>
    <name type="common">Eastern brown snake</name>
    <dbReference type="NCBI Taxonomy" id="8673"/>
    <lineage>
        <taxon>Eukaryota</taxon>
        <taxon>Metazoa</taxon>
        <taxon>Chordata</taxon>
        <taxon>Craniata</taxon>
        <taxon>Vertebrata</taxon>
        <taxon>Euteleostomi</taxon>
        <taxon>Lepidosauria</taxon>
        <taxon>Squamata</taxon>
        <taxon>Bifurcata</taxon>
        <taxon>Unidentata</taxon>
        <taxon>Episquamata</taxon>
        <taxon>Toxicofera</taxon>
        <taxon>Serpentes</taxon>
        <taxon>Colubroidea</taxon>
        <taxon>Elapidae</taxon>
        <taxon>Hydrophiinae</taxon>
        <taxon>Pseudonaja</taxon>
    </lineage>
</organism>
<evidence type="ECO:0000256" key="4">
    <source>
        <dbReference type="ARBA" id="ARBA00014856"/>
    </source>
</evidence>
<sequence>MARRRPAPLVLPGCPYSVSVVQEGYCRAQADGSTLADGTVSLVLGPRLTLVDTGGPWARERLLAGLAERGVSPGDVAHVVCTHGHSDHAGNLNLFPRAELIVGTDVCQPGGRYLPTGLRQGGRYAIHAGHLEVLPTPGHTGSDVSLLVLGTSLGSVVVAGDLFEHQEDEGEWAALSEDPARQAESRARVLAIADVIVPGHGPPFQVLREGNKPRSLLALVMNLQENSQVQKTLSRPQGCFMPASASPPRRVTGLFCCGVERPLPREPCLEAEEGILGVFLGVLKPEILRHFRQETVQSLLENSQG</sequence>
<dbReference type="CDD" id="cd07711">
    <property type="entry name" value="MBLAC1-like_MBL-fold"/>
    <property type="match status" value="1"/>
</dbReference>
<comment type="function">
    <text evidence="7">Endoribonuclease that catalyzes the hydrolysis of histone-coding pre-mRNA 3'-end. Involved in histone pre-mRNA processing during the S-phase of the cell cycle, which is required for entering/progressing through S-phase. Cleaves histone pre-mRNA at a major and a minor cleavage site after the 5'-ACCCA-3' and the 5'-ACCCACA-3' sequence, respectively, and located downstream of the stem-loop. May require the presence of the HDE element located at the histone pre-RNA 3'-end to avoid non-specific cleavage.</text>
</comment>
<dbReference type="Pfam" id="PF00753">
    <property type="entry name" value="Lactamase_B"/>
    <property type="match status" value="1"/>
</dbReference>
<evidence type="ECO:0000313" key="9">
    <source>
        <dbReference type="Ensembl" id="ENSPTXP00000024343.1"/>
    </source>
</evidence>
<dbReference type="InterPro" id="IPR001279">
    <property type="entry name" value="Metallo-B-lactamas"/>
</dbReference>
<keyword evidence="10" id="KW-1185">Reference proteome</keyword>
<dbReference type="GeneTree" id="ENSGT00390000016193"/>
<dbReference type="Gene3D" id="3.60.15.10">
    <property type="entry name" value="Ribonuclease Z/Hydroxyacylglutathione hydrolase-like"/>
    <property type="match status" value="1"/>
</dbReference>
<evidence type="ECO:0000256" key="3">
    <source>
        <dbReference type="ARBA" id="ARBA00011738"/>
    </source>
</evidence>
<comment type="subunit">
    <text evidence="3">Homodimer.</text>
</comment>
<evidence type="ECO:0000313" key="10">
    <source>
        <dbReference type="Proteomes" id="UP000472273"/>
    </source>
</evidence>
<evidence type="ECO:0000256" key="1">
    <source>
        <dbReference type="ARBA" id="ARBA00004514"/>
    </source>
</evidence>
<accession>A0A670ZNG1</accession>
<dbReference type="OMA" id="HQAGSEN"/>
<evidence type="ECO:0000256" key="5">
    <source>
        <dbReference type="ARBA" id="ARBA00032988"/>
    </source>
</evidence>
<dbReference type="AlphaFoldDB" id="A0A670ZNG1"/>
<dbReference type="GO" id="GO:0005829">
    <property type="term" value="C:cytosol"/>
    <property type="evidence" value="ECO:0007669"/>
    <property type="project" value="UniProtKB-SubCell"/>
</dbReference>
<comment type="subcellular location">
    <subcellularLocation>
        <location evidence="1">Cytoplasm</location>
        <location evidence="1">Cytosol</location>
    </subcellularLocation>
</comment>
<dbReference type="InterPro" id="IPR036866">
    <property type="entry name" value="RibonucZ/Hydroxyglut_hydro"/>
</dbReference>
<dbReference type="SMART" id="SM00849">
    <property type="entry name" value="Lactamase_B"/>
    <property type="match status" value="1"/>
</dbReference>
<evidence type="ECO:0000256" key="2">
    <source>
        <dbReference type="ARBA" id="ARBA00006759"/>
    </source>
</evidence>
<dbReference type="SUPFAM" id="SSF56281">
    <property type="entry name" value="Metallo-hydrolase/oxidoreductase"/>
    <property type="match status" value="1"/>
</dbReference>
<reference evidence="9" key="1">
    <citation type="submission" date="2025-05" db="UniProtKB">
        <authorList>
            <consortium name="Ensembl"/>
        </authorList>
    </citation>
    <scope>IDENTIFICATION</scope>
</reference>
<evidence type="ECO:0000259" key="8">
    <source>
        <dbReference type="SMART" id="SM00849"/>
    </source>
</evidence>
<feature type="domain" description="Metallo-beta-lactamase" evidence="8">
    <location>
        <begin position="37"/>
        <end position="200"/>
    </location>
</feature>
<evidence type="ECO:0000256" key="7">
    <source>
        <dbReference type="ARBA" id="ARBA00045869"/>
    </source>
</evidence>
<comment type="similarity">
    <text evidence="2">Belongs to the metallo-beta-lactamase superfamily. Glyoxalase II family.</text>
</comment>
<dbReference type="InterPro" id="IPR039344">
    <property type="entry name" value="MBLAC1"/>
</dbReference>
<evidence type="ECO:0000256" key="6">
    <source>
        <dbReference type="ARBA" id="ARBA00044690"/>
    </source>
</evidence>
<proteinExistence type="inferred from homology"/>
<dbReference type="PANTHER" id="PTHR23200">
    <property type="entry name" value="METALLO-BETA-LACTAMASE DOMAIN-CONTAINING PROTEIN 1"/>
    <property type="match status" value="1"/>
</dbReference>
<dbReference type="Proteomes" id="UP000472273">
    <property type="component" value="Unplaced"/>
</dbReference>
<comment type="catalytic activity">
    <reaction evidence="6">
        <text>a ribonucleotidyl-ribonucleotide-RNA + H2O = a 3'-end ribonucleotide-RNA + a 5'-end 5'-phospho-ribonucleoside-RNA + H(+)</text>
        <dbReference type="Rhea" id="RHEA:68096"/>
        <dbReference type="Rhea" id="RHEA-COMP:15179"/>
        <dbReference type="Rhea" id="RHEA-COMP:17355"/>
        <dbReference type="Rhea" id="RHEA-COMP:17428"/>
        <dbReference type="ChEBI" id="CHEBI:15377"/>
        <dbReference type="ChEBI" id="CHEBI:15378"/>
        <dbReference type="ChEBI" id="CHEBI:74896"/>
        <dbReference type="ChEBI" id="CHEBI:138282"/>
        <dbReference type="ChEBI" id="CHEBI:173118"/>
    </reaction>
    <physiologicalReaction direction="left-to-right" evidence="6">
        <dbReference type="Rhea" id="RHEA:68097"/>
    </physiologicalReaction>
</comment>
<name>A0A670ZNG1_PSETE</name>
<protein>
    <recommendedName>
        <fullName evidence="4">Metallo-beta-lactamase domain-containing protein 1</fullName>
    </recommendedName>
    <alternativeName>
        <fullName evidence="5">Endoribonuclease MBLAC1</fullName>
    </alternativeName>
</protein>